<evidence type="ECO:0000256" key="2">
    <source>
        <dbReference type="ARBA" id="ARBA00023125"/>
    </source>
</evidence>
<dbReference type="PROSITE" id="PS50949">
    <property type="entry name" value="HTH_GNTR"/>
    <property type="match status" value="1"/>
</dbReference>
<dbReference type="Pfam" id="PF00392">
    <property type="entry name" value="GntR"/>
    <property type="match status" value="1"/>
</dbReference>
<dbReference type="InterPro" id="IPR011711">
    <property type="entry name" value="GntR_C"/>
</dbReference>
<dbReference type="SMART" id="SM00345">
    <property type="entry name" value="HTH_GNTR"/>
    <property type="match status" value="1"/>
</dbReference>
<sequence length="255" mass="28459">MDSIDTELAARIRQDIILGAYEEGERLSEARLCETHRVSRTPVRLALRMLEREGVVRRGKGRGYLVQSPTVHDIIQAMEVRGHLESLAARLMAQSPKRELSLPAMESAIEETDRLIDAGVFDDAALRRTQQQNALFHMTILDGCGNDFVSFSCSRISHLPMLQVGSMAFDKRVSSTPDDVKRTHFRLSLGNAQHKVICEAIQLGDGVRAEGMMREHSRTMVECIQSFERLEGVLTVADLVAYSTGDPLAPVSLRR</sequence>
<evidence type="ECO:0000256" key="3">
    <source>
        <dbReference type="ARBA" id="ARBA00023163"/>
    </source>
</evidence>
<proteinExistence type="predicted"/>
<gene>
    <name evidence="5" type="ORF">F4Y60_07910</name>
</gene>
<organism evidence="5">
    <name type="scientific">Boseongicola sp. SB0664_bin_43</name>
    <dbReference type="NCBI Taxonomy" id="2604844"/>
    <lineage>
        <taxon>Bacteria</taxon>
        <taxon>Pseudomonadati</taxon>
        <taxon>Pseudomonadota</taxon>
        <taxon>Alphaproteobacteria</taxon>
        <taxon>Rhodobacterales</taxon>
        <taxon>Paracoccaceae</taxon>
        <taxon>Boseongicola</taxon>
    </lineage>
</organism>
<evidence type="ECO:0000313" key="5">
    <source>
        <dbReference type="EMBL" id="MXY34003.1"/>
    </source>
</evidence>
<dbReference type="EMBL" id="VXRY01000311">
    <property type="protein sequence ID" value="MXY34003.1"/>
    <property type="molecule type" value="Genomic_DNA"/>
</dbReference>
<dbReference type="SUPFAM" id="SSF46785">
    <property type="entry name" value="Winged helix' DNA-binding domain"/>
    <property type="match status" value="1"/>
</dbReference>
<dbReference type="InterPro" id="IPR036388">
    <property type="entry name" value="WH-like_DNA-bd_sf"/>
</dbReference>
<dbReference type="Gene3D" id="1.10.10.10">
    <property type="entry name" value="Winged helix-like DNA-binding domain superfamily/Winged helix DNA-binding domain"/>
    <property type="match status" value="1"/>
</dbReference>
<dbReference type="AlphaFoldDB" id="A0A6B0Y1S4"/>
<dbReference type="CDD" id="cd07377">
    <property type="entry name" value="WHTH_GntR"/>
    <property type="match status" value="1"/>
</dbReference>
<dbReference type="InterPro" id="IPR036390">
    <property type="entry name" value="WH_DNA-bd_sf"/>
</dbReference>
<feature type="domain" description="HTH gntR-type" evidence="4">
    <location>
        <begin position="2"/>
        <end position="69"/>
    </location>
</feature>
<evidence type="ECO:0000256" key="1">
    <source>
        <dbReference type="ARBA" id="ARBA00023015"/>
    </source>
</evidence>
<dbReference type="PANTHER" id="PTHR43537:SF51">
    <property type="entry name" value="HTH-TYPE TRANSCRIPTIONAL REGULATOR LGOR-RELATED"/>
    <property type="match status" value="1"/>
</dbReference>
<keyword evidence="1" id="KW-0805">Transcription regulation</keyword>
<dbReference type="PANTHER" id="PTHR43537">
    <property type="entry name" value="TRANSCRIPTIONAL REGULATOR, GNTR FAMILY"/>
    <property type="match status" value="1"/>
</dbReference>
<dbReference type="SMART" id="SM00895">
    <property type="entry name" value="FCD"/>
    <property type="match status" value="1"/>
</dbReference>
<evidence type="ECO:0000259" key="4">
    <source>
        <dbReference type="PROSITE" id="PS50949"/>
    </source>
</evidence>
<protein>
    <submittedName>
        <fullName evidence="5">GntR family transcriptional regulator</fullName>
    </submittedName>
</protein>
<reference evidence="5" key="1">
    <citation type="submission" date="2019-09" db="EMBL/GenBank/DDBJ databases">
        <title>Characterisation of the sponge microbiome using genome-centric metagenomics.</title>
        <authorList>
            <person name="Engelberts J.P."/>
            <person name="Robbins S.J."/>
            <person name="De Goeij J.M."/>
            <person name="Aranda M."/>
            <person name="Bell S.C."/>
            <person name="Webster N.S."/>
        </authorList>
    </citation>
    <scope>NUCLEOTIDE SEQUENCE</scope>
    <source>
        <strain evidence="5">SB0664_bin_43</strain>
    </source>
</reference>
<name>A0A6B0Y1S4_9RHOB</name>
<accession>A0A6B0Y1S4</accession>
<keyword evidence="3" id="KW-0804">Transcription</keyword>
<dbReference type="GO" id="GO:0003677">
    <property type="term" value="F:DNA binding"/>
    <property type="evidence" value="ECO:0007669"/>
    <property type="project" value="UniProtKB-KW"/>
</dbReference>
<dbReference type="Pfam" id="PF07729">
    <property type="entry name" value="FCD"/>
    <property type="match status" value="1"/>
</dbReference>
<dbReference type="GO" id="GO:0003700">
    <property type="term" value="F:DNA-binding transcription factor activity"/>
    <property type="evidence" value="ECO:0007669"/>
    <property type="project" value="InterPro"/>
</dbReference>
<dbReference type="InterPro" id="IPR000524">
    <property type="entry name" value="Tscrpt_reg_HTH_GntR"/>
</dbReference>
<keyword evidence="2" id="KW-0238">DNA-binding</keyword>
<dbReference type="Gene3D" id="1.20.120.530">
    <property type="entry name" value="GntR ligand-binding domain-like"/>
    <property type="match status" value="1"/>
</dbReference>
<dbReference type="SUPFAM" id="SSF48008">
    <property type="entry name" value="GntR ligand-binding domain-like"/>
    <property type="match status" value="1"/>
</dbReference>
<dbReference type="InterPro" id="IPR008920">
    <property type="entry name" value="TF_FadR/GntR_C"/>
</dbReference>
<comment type="caution">
    <text evidence="5">The sequence shown here is derived from an EMBL/GenBank/DDBJ whole genome shotgun (WGS) entry which is preliminary data.</text>
</comment>